<evidence type="ECO:0000256" key="1">
    <source>
        <dbReference type="SAM" id="SignalP"/>
    </source>
</evidence>
<reference evidence="2" key="1">
    <citation type="submission" date="2021-03" db="EMBL/GenBank/DDBJ databases">
        <title>Antimicrobial resistance genes in bacteria isolated from Japanese honey, and their potential for conferring macrolide and lincosamide resistance in the American foulbrood pathogen Paenibacillus larvae.</title>
        <authorList>
            <person name="Okamoto M."/>
            <person name="Kumagai M."/>
            <person name="Kanamori H."/>
            <person name="Takamatsu D."/>
        </authorList>
    </citation>
    <scope>NUCLEOTIDE SEQUENCE</scope>
    <source>
        <strain evidence="2">J2TS6</strain>
    </source>
</reference>
<dbReference type="AlphaFoldDB" id="A0A920CE61"/>
<dbReference type="Proteomes" id="UP000679779">
    <property type="component" value="Unassembled WGS sequence"/>
</dbReference>
<feature type="chain" id="PRO_5036794700" description="Lipoprotein" evidence="1">
    <location>
        <begin position="27"/>
        <end position="211"/>
    </location>
</feature>
<sequence length="211" mass="24284">MRQSGLVLLVLAMLFLVSACSSTNKALRTEVPAEALEKDHLKKSFNNDTNTNPGEEYIGKFSYLKQLPLEKQEAFTRFKVERNLQNLHNFTPEDMVLIYLYCISIGDPDLIYAITFNGGQLPDLDQFRKDYFEYAMNDDSETAVHYRYYDSIKVDESTAEENKVTVLISVSIETTTHTMALGLQKEDQVWKLDIYHLIKAYIDKASKNKTK</sequence>
<feature type="signal peptide" evidence="1">
    <location>
        <begin position="1"/>
        <end position="26"/>
    </location>
</feature>
<dbReference type="EMBL" id="BORQ01000006">
    <property type="protein sequence ID" value="GIO33447.1"/>
    <property type="molecule type" value="Genomic_DNA"/>
</dbReference>
<keyword evidence="3" id="KW-1185">Reference proteome</keyword>
<name>A0A920CE61_9BACL</name>
<dbReference type="RefSeq" id="WP_160043599.1">
    <property type="nucleotide sequence ID" value="NZ_BORQ01000006.1"/>
</dbReference>
<evidence type="ECO:0008006" key="4">
    <source>
        <dbReference type="Google" id="ProtNLM"/>
    </source>
</evidence>
<gene>
    <name evidence="2" type="ORF">J2TS6_45880</name>
</gene>
<accession>A0A920CE61</accession>
<keyword evidence="1" id="KW-0732">Signal</keyword>
<evidence type="ECO:0000313" key="3">
    <source>
        <dbReference type="Proteomes" id="UP000679779"/>
    </source>
</evidence>
<protein>
    <recommendedName>
        <fullName evidence="4">Lipoprotein</fullName>
    </recommendedName>
</protein>
<comment type="caution">
    <text evidence="2">The sequence shown here is derived from an EMBL/GenBank/DDBJ whole genome shotgun (WGS) entry which is preliminary data.</text>
</comment>
<organism evidence="2 3">
    <name type="scientific">Paenibacillus albilobatus</name>
    <dbReference type="NCBI Taxonomy" id="2716884"/>
    <lineage>
        <taxon>Bacteria</taxon>
        <taxon>Bacillati</taxon>
        <taxon>Bacillota</taxon>
        <taxon>Bacilli</taxon>
        <taxon>Bacillales</taxon>
        <taxon>Paenibacillaceae</taxon>
        <taxon>Paenibacillus</taxon>
    </lineage>
</organism>
<evidence type="ECO:0000313" key="2">
    <source>
        <dbReference type="EMBL" id="GIO33447.1"/>
    </source>
</evidence>
<dbReference type="PROSITE" id="PS51257">
    <property type="entry name" value="PROKAR_LIPOPROTEIN"/>
    <property type="match status" value="1"/>
</dbReference>
<proteinExistence type="predicted"/>